<name>A0A2X2M521_STAAU</name>
<dbReference type="GO" id="GO:0009252">
    <property type="term" value="P:peptidoglycan biosynthetic process"/>
    <property type="evidence" value="ECO:0007669"/>
    <property type="project" value="TreeGrafter"/>
</dbReference>
<feature type="domain" description="Glycosyl transferase family 51" evidence="3">
    <location>
        <begin position="84"/>
        <end position="197"/>
    </location>
</feature>
<dbReference type="AlphaFoldDB" id="A0A2X2M521"/>
<proteinExistence type="predicted"/>
<dbReference type="EC" id="2.4.1.129" evidence="4"/>
<dbReference type="Proteomes" id="UP000249913">
    <property type="component" value="Unassembled WGS sequence"/>
</dbReference>
<accession>A0A2X2M521</accession>
<evidence type="ECO:0000256" key="2">
    <source>
        <dbReference type="SAM" id="Phobius"/>
    </source>
</evidence>
<protein>
    <submittedName>
        <fullName evidence="4">Multimodular transpeptidase-transglycosylase</fullName>
        <ecNumber evidence="4">2.4.1.129</ecNumber>
    </submittedName>
</protein>
<evidence type="ECO:0000313" key="4">
    <source>
        <dbReference type="EMBL" id="SQA00139.1"/>
    </source>
</evidence>
<dbReference type="InterPro" id="IPR036950">
    <property type="entry name" value="PBP_transglycosylase"/>
</dbReference>
<keyword evidence="2" id="KW-0472">Membrane</keyword>
<keyword evidence="2" id="KW-0812">Transmembrane</keyword>
<dbReference type="SUPFAM" id="SSF53955">
    <property type="entry name" value="Lysozyme-like"/>
    <property type="match status" value="1"/>
</dbReference>
<sequence length="254" mass="29291">MTNQDNNHQLNHRIYQFEKIYKAIKHVIVFIFMIFIAIVAIAVIAMSLYFHHLTKTSDSLSDDALIKKVRQIPGDELLDHNNKNLLYEYNHSQNSLIIGPKTSSPNVIKALTSSEDTLFYKHDGILPKAILRAMIQDIFNTNQSSGGSTITQQLVKNQVLTNEKTYSRKANELRLAIRLEHLLSKDEIIYTYLNIVPSVEIIMALIFLELHPLHIVYLVFHQKIYQLHNLHTLSVCCKAHMAIHPTKRWNIKIG</sequence>
<evidence type="ECO:0000259" key="3">
    <source>
        <dbReference type="Pfam" id="PF00912"/>
    </source>
</evidence>
<dbReference type="Pfam" id="PF00912">
    <property type="entry name" value="Transgly"/>
    <property type="match status" value="1"/>
</dbReference>
<dbReference type="EMBL" id="UAUX01000015">
    <property type="protein sequence ID" value="SQA00139.1"/>
    <property type="molecule type" value="Genomic_DNA"/>
</dbReference>
<dbReference type="PANTHER" id="PTHR32282">
    <property type="entry name" value="BINDING PROTEIN TRANSPEPTIDASE, PUTATIVE-RELATED"/>
    <property type="match status" value="1"/>
</dbReference>
<keyword evidence="4" id="KW-0328">Glycosyltransferase</keyword>
<dbReference type="InterPro" id="IPR023346">
    <property type="entry name" value="Lysozyme-like_dom_sf"/>
</dbReference>
<reference evidence="4 5" key="1">
    <citation type="submission" date="2018-06" db="EMBL/GenBank/DDBJ databases">
        <authorList>
            <consortium name="Pathogen Informatics"/>
            <person name="Doyle S."/>
        </authorList>
    </citation>
    <scope>NUCLEOTIDE SEQUENCE [LARGE SCALE GENOMIC DNA]</scope>
    <source>
        <strain evidence="4 5">NCTC7878</strain>
    </source>
</reference>
<keyword evidence="2" id="KW-1133">Transmembrane helix</keyword>
<evidence type="ECO:0000256" key="1">
    <source>
        <dbReference type="ARBA" id="ARBA00022679"/>
    </source>
</evidence>
<keyword evidence="1 4" id="KW-0808">Transferase</keyword>
<feature type="transmembrane region" description="Helical" evidence="2">
    <location>
        <begin position="27"/>
        <end position="50"/>
    </location>
</feature>
<dbReference type="GO" id="GO:0030288">
    <property type="term" value="C:outer membrane-bounded periplasmic space"/>
    <property type="evidence" value="ECO:0007669"/>
    <property type="project" value="TreeGrafter"/>
</dbReference>
<dbReference type="InterPro" id="IPR001264">
    <property type="entry name" value="Glyco_trans_51"/>
</dbReference>
<organism evidence="4 5">
    <name type="scientific">Staphylococcus aureus</name>
    <dbReference type="NCBI Taxonomy" id="1280"/>
    <lineage>
        <taxon>Bacteria</taxon>
        <taxon>Bacillati</taxon>
        <taxon>Bacillota</taxon>
        <taxon>Bacilli</taxon>
        <taxon>Bacillales</taxon>
        <taxon>Staphylococcaceae</taxon>
        <taxon>Staphylococcus</taxon>
    </lineage>
</organism>
<dbReference type="Gene3D" id="1.10.3810.10">
    <property type="entry name" value="Biosynthetic peptidoglycan transglycosylase-like"/>
    <property type="match status" value="1"/>
</dbReference>
<dbReference type="PANTHER" id="PTHR32282:SF33">
    <property type="entry name" value="PEPTIDOGLYCAN GLYCOSYLTRANSFERASE"/>
    <property type="match status" value="1"/>
</dbReference>
<dbReference type="GO" id="GO:0008955">
    <property type="term" value="F:peptidoglycan glycosyltransferase activity"/>
    <property type="evidence" value="ECO:0007669"/>
    <property type="project" value="TreeGrafter"/>
</dbReference>
<dbReference type="InterPro" id="IPR050396">
    <property type="entry name" value="Glycosyltr_51/Transpeptidase"/>
</dbReference>
<evidence type="ECO:0000313" key="5">
    <source>
        <dbReference type="Proteomes" id="UP000249913"/>
    </source>
</evidence>
<gene>
    <name evidence="4" type="primary">sgtA</name>
    <name evidence="4" type="ORF">NCTC7878_03297</name>
</gene>